<keyword evidence="1" id="KW-0812">Transmembrane</keyword>
<dbReference type="OrthoDB" id="1202831at2"/>
<keyword evidence="1" id="KW-0472">Membrane</keyword>
<name>A0A2P6CDR5_9FLAO</name>
<dbReference type="RefSeq" id="WP_105048717.1">
    <property type="nucleotide sequence ID" value="NZ_CP150661.1"/>
</dbReference>
<proteinExistence type="predicted"/>
<keyword evidence="3" id="KW-1185">Reference proteome</keyword>
<dbReference type="AlphaFoldDB" id="A0A2P6CDR5"/>
<gene>
    <name evidence="2" type="ORF">BTO14_07180</name>
</gene>
<reference evidence="2 3" key="1">
    <citation type="submission" date="2016-12" db="EMBL/GenBank/DDBJ databases">
        <title>Trade-off between light-utilization and light-protection in marine flavobacteria.</title>
        <authorList>
            <person name="Kumagai Y."/>
            <person name="Yoshizawa S."/>
            <person name="Kogure K."/>
            <person name="Iwasaki W."/>
        </authorList>
    </citation>
    <scope>NUCLEOTIDE SEQUENCE [LARGE SCALE GENOMIC DNA]</scope>
    <source>
        <strain evidence="2 3">KCTC 12100</strain>
    </source>
</reference>
<dbReference type="Proteomes" id="UP000247345">
    <property type="component" value="Unassembled WGS sequence"/>
</dbReference>
<accession>A0A2P6CDR5</accession>
<dbReference type="EMBL" id="MSCK01000001">
    <property type="protein sequence ID" value="PQJ73050.1"/>
    <property type="molecule type" value="Genomic_DNA"/>
</dbReference>
<organism evidence="2 3">
    <name type="scientific">Polaribacter butkevichii</name>
    <dbReference type="NCBI Taxonomy" id="218490"/>
    <lineage>
        <taxon>Bacteria</taxon>
        <taxon>Pseudomonadati</taxon>
        <taxon>Bacteroidota</taxon>
        <taxon>Flavobacteriia</taxon>
        <taxon>Flavobacteriales</taxon>
        <taxon>Flavobacteriaceae</taxon>
    </lineage>
</organism>
<evidence type="ECO:0000256" key="1">
    <source>
        <dbReference type="SAM" id="Phobius"/>
    </source>
</evidence>
<comment type="caution">
    <text evidence="2">The sequence shown here is derived from an EMBL/GenBank/DDBJ whole genome shotgun (WGS) entry which is preliminary data.</text>
</comment>
<feature type="transmembrane region" description="Helical" evidence="1">
    <location>
        <begin position="7"/>
        <end position="27"/>
    </location>
</feature>
<protein>
    <submittedName>
        <fullName evidence="2">Uncharacterized protein</fullName>
    </submittedName>
</protein>
<keyword evidence="1" id="KW-1133">Transmembrane helix</keyword>
<sequence>MKFSKKQIKNIFTGIFALLLLFWLFQIDWNNMSSKSNSGAFFGVLSGALFIISMQIKDKEPKE</sequence>
<evidence type="ECO:0000313" key="2">
    <source>
        <dbReference type="EMBL" id="PQJ73050.1"/>
    </source>
</evidence>
<feature type="transmembrane region" description="Helical" evidence="1">
    <location>
        <begin position="39"/>
        <end position="56"/>
    </location>
</feature>
<evidence type="ECO:0000313" key="3">
    <source>
        <dbReference type="Proteomes" id="UP000247345"/>
    </source>
</evidence>